<comment type="caution">
    <text evidence="10">The sequence shown here is derived from an EMBL/GenBank/DDBJ whole genome shotgun (WGS) entry which is preliminary data.</text>
</comment>
<dbReference type="PANTHER" id="PTHR23501">
    <property type="entry name" value="MAJOR FACILITATOR SUPERFAMILY"/>
    <property type="match status" value="1"/>
</dbReference>
<keyword evidence="5 8" id="KW-1133">Transmembrane helix</keyword>
<proteinExistence type="predicted"/>
<reference evidence="10 11" key="1">
    <citation type="journal article" date="2017" name="Int. J. Syst. Evol. Microbiol.">
        <title>Ramlibacter alkalitolerans sp. nov., alkali-tolerant bacterium isolated from soil of ginseng.</title>
        <authorList>
            <person name="Lee D.H."/>
            <person name="Cha C.J."/>
        </authorList>
    </citation>
    <scope>NUCLEOTIDE SEQUENCE [LARGE SCALE GENOMIC DNA]</scope>
    <source>
        <strain evidence="10 11">KACC 19305</strain>
    </source>
</reference>
<feature type="transmembrane region" description="Helical" evidence="8">
    <location>
        <begin position="155"/>
        <end position="176"/>
    </location>
</feature>
<dbReference type="InterPro" id="IPR004638">
    <property type="entry name" value="EmrB-like"/>
</dbReference>
<organism evidence="10 11">
    <name type="scientific">Ramlibacter alkalitolerans</name>
    <dbReference type="NCBI Taxonomy" id="2039631"/>
    <lineage>
        <taxon>Bacteria</taxon>
        <taxon>Pseudomonadati</taxon>
        <taxon>Pseudomonadota</taxon>
        <taxon>Betaproteobacteria</taxon>
        <taxon>Burkholderiales</taxon>
        <taxon>Comamonadaceae</taxon>
        <taxon>Ramlibacter</taxon>
    </lineage>
</organism>
<dbReference type="InterPro" id="IPR036388">
    <property type="entry name" value="WH-like_DNA-bd_sf"/>
</dbReference>
<evidence type="ECO:0000256" key="1">
    <source>
        <dbReference type="ARBA" id="ARBA00004651"/>
    </source>
</evidence>
<dbReference type="SUPFAM" id="SSF103473">
    <property type="entry name" value="MFS general substrate transporter"/>
    <property type="match status" value="1"/>
</dbReference>
<feature type="transmembrane region" description="Helical" evidence="8">
    <location>
        <begin position="182"/>
        <end position="203"/>
    </location>
</feature>
<dbReference type="PANTHER" id="PTHR23501:SF197">
    <property type="entry name" value="COMD"/>
    <property type="match status" value="1"/>
</dbReference>
<evidence type="ECO:0000256" key="5">
    <source>
        <dbReference type="ARBA" id="ARBA00022989"/>
    </source>
</evidence>
<feature type="transmembrane region" description="Helical" evidence="8">
    <location>
        <begin position="419"/>
        <end position="441"/>
    </location>
</feature>
<evidence type="ECO:0000259" key="9">
    <source>
        <dbReference type="PROSITE" id="PS50850"/>
    </source>
</evidence>
<dbReference type="CDD" id="cd17502">
    <property type="entry name" value="MFS_Azr1_MDR_like"/>
    <property type="match status" value="1"/>
</dbReference>
<keyword evidence="11" id="KW-1185">Reference proteome</keyword>
<feature type="domain" description="Major facilitator superfamily (MFS) profile" evidence="9">
    <location>
        <begin position="29"/>
        <end position="498"/>
    </location>
</feature>
<gene>
    <name evidence="10" type="ORF">JI746_17390</name>
</gene>
<keyword evidence="4 8" id="KW-0812">Transmembrane</keyword>
<dbReference type="Gene3D" id="1.20.1250.20">
    <property type="entry name" value="MFS general substrate transporter like domains"/>
    <property type="match status" value="1"/>
</dbReference>
<feature type="transmembrane region" description="Helical" evidence="8">
    <location>
        <begin position="373"/>
        <end position="398"/>
    </location>
</feature>
<feature type="transmembrane region" description="Helical" evidence="8">
    <location>
        <begin position="94"/>
        <end position="113"/>
    </location>
</feature>
<evidence type="ECO:0000256" key="7">
    <source>
        <dbReference type="SAM" id="MobiDB-lite"/>
    </source>
</evidence>
<evidence type="ECO:0000256" key="6">
    <source>
        <dbReference type="ARBA" id="ARBA00023136"/>
    </source>
</evidence>
<dbReference type="InterPro" id="IPR020846">
    <property type="entry name" value="MFS_dom"/>
</dbReference>
<dbReference type="InterPro" id="IPR036259">
    <property type="entry name" value="MFS_trans_sf"/>
</dbReference>
<feature type="transmembrane region" description="Helical" evidence="8">
    <location>
        <begin position="63"/>
        <end position="82"/>
    </location>
</feature>
<evidence type="ECO:0000256" key="4">
    <source>
        <dbReference type="ARBA" id="ARBA00022692"/>
    </source>
</evidence>
<dbReference type="Pfam" id="PF07690">
    <property type="entry name" value="MFS_1"/>
    <property type="match status" value="1"/>
</dbReference>
<dbReference type="InterPro" id="IPR011701">
    <property type="entry name" value="MFS"/>
</dbReference>
<feature type="transmembrane region" description="Helical" evidence="8">
    <location>
        <begin position="349"/>
        <end position="367"/>
    </location>
</feature>
<dbReference type="Gene3D" id="1.10.10.10">
    <property type="entry name" value="Winged helix-like DNA-binding domain superfamily/Winged helix DNA-binding domain"/>
    <property type="match status" value="1"/>
</dbReference>
<dbReference type="PRINTS" id="PR01036">
    <property type="entry name" value="TCRTETB"/>
</dbReference>
<evidence type="ECO:0000313" key="10">
    <source>
        <dbReference type="EMBL" id="MBL0426891.1"/>
    </source>
</evidence>
<dbReference type="PROSITE" id="PS50850">
    <property type="entry name" value="MFS"/>
    <property type="match status" value="1"/>
</dbReference>
<feature type="transmembrane region" description="Helical" evidence="8">
    <location>
        <begin position="284"/>
        <end position="305"/>
    </location>
</feature>
<dbReference type="InterPro" id="IPR036390">
    <property type="entry name" value="WH_DNA-bd_sf"/>
</dbReference>
<feature type="compositionally biased region" description="Low complexity" evidence="7">
    <location>
        <begin position="7"/>
        <end position="22"/>
    </location>
</feature>
<evidence type="ECO:0000313" key="11">
    <source>
        <dbReference type="Proteomes" id="UP000622707"/>
    </source>
</evidence>
<dbReference type="NCBIfam" id="TIGR00711">
    <property type="entry name" value="efflux_EmrB"/>
    <property type="match status" value="1"/>
</dbReference>
<dbReference type="EMBL" id="JAEQND010000009">
    <property type="protein sequence ID" value="MBL0426891.1"/>
    <property type="molecule type" value="Genomic_DNA"/>
</dbReference>
<feature type="transmembrane region" description="Helical" evidence="8">
    <location>
        <begin position="317"/>
        <end position="337"/>
    </location>
</feature>
<feature type="transmembrane region" description="Helical" evidence="8">
    <location>
        <begin position="30"/>
        <end position="51"/>
    </location>
</feature>
<keyword evidence="3" id="KW-1003">Cell membrane</keyword>
<evidence type="ECO:0000256" key="3">
    <source>
        <dbReference type="ARBA" id="ARBA00022475"/>
    </source>
</evidence>
<accession>A0ABS1JRV5</accession>
<dbReference type="SUPFAM" id="SSF46785">
    <property type="entry name" value="Winged helix' DNA-binding domain"/>
    <property type="match status" value="1"/>
</dbReference>
<comment type="subcellular location">
    <subcellularLocation>
        <location evidence="1">Cell membrane</location>
        <topology evidence="1">Multi-pass membrane protein</topology>
    </subcellularLocation>
</comment>
<name>A0ABS1JRV5_9BURK</name>
<feature type="transmembrane region" description="Helical" evidence="8">
    <location>
        <begin position="215"/>
        <end position="232"/>
    </location>
</feature>
<keyword evidence="6 8" id="KW-0472">Membrane</keyword>
<protein>
    <submittedName>
        <fullName evidence="10">MFS transporter</fullName>
    </submittedName>
</protein>
<feature type="transmembrane region" description="Helical" evidence="8">
    <location>
        <begin position="474"/>
        <end position="493"/>
    </location>
</feature>
<sequence>MPRVATAPRTHAGAAEPAAPSSPRNVMPAIGGLLISMLLAALDQTIVGTALPVIVGELGGLERLSWVVTAYLLAQTVVTPVYGKLGDLFGRKRMLQISVVIFLVGSALCGLSRNMTQLVVFRALQGVGGGGLMVTAMAVVADLLPPRERGRYQGLFGAVFGLASAAGPVIGGYFATHLSWRWIFYLNLPLGLVALGLVAATLPSAPATGKRRIDYAGAVLLAVGLAAVVLVADVGASREAWNSAWLPAAAVVGVLALIAFPLVERRAAEPILPLRLFRQRAFQVACGVGLVVGFAMFGSVTYIPIFLQVAKGETPTAAGLQMLPLIAGMLLSSIVSGQWISRTGRYRHFPIIGTALMTCALFALSFVRADGGLPFLLVMALLLGMGIGLVMQVLVIAVQNAVEYQDLGVATAGSTLFRSIGGAVGTAVLGAVFVLAVTHGLPAGADMPNLQEVTQMPAAARAGYAEVFTQAMALVFRVAAVIALIGFALSWLLPARPLRETLAATSGDVGEELGQAMAMPRATEPDEELLRGLATVMDRDLRRHHVGLVVQRAGLALAPEAAWLLLRLNEAPHARLAELQPVSPFSLEELERGAQALAGKGLVLREPSGRWELTRAGCASLEKVVQARRKHLEALFAEWSPQHQSDLAELLRRVGPQLLPAARQVA</sequence>
<evidence type="ECO:0000256" key="8">
    <source>
        <dbReference type="SAM" id="Phobius"/>
    </source>
</evidence>
<keyword evidence="2" id="KW-0813">Transport</keyword>
<evidence type="ECO:0000256" key="2">
    <source>
        <dbReference type="ARBA" id="ARBA00022448"/>
    </source>
</evidence>
<dbReference type="Proteomes" id="UP000622707">
    <property type="component" value="Unassembled WGS sequence"/>
</dbReference>
<feature type="transmembrane region" description="Helical" evidence="8">
    <location>
        <begin position="119"/>
        <end position="143"/>
    </location>
</feature>
<feature type="transmembrane region" description="Helical" evidence="8">
    <location>
        <begin position="244"/>
        <end position="263"/>
    </location>
</feature>
<feature type="region of interest" description="Disordered" evidence="7">
    <location>
        <begin position="1"/>
        <end position="22"/>
    </location>
</feature>
<dbReference type="Gene3D" id="1.20.1720.10">
    <property type="entry name" value="Multidrug resistance protein D"/>
    <property type="match status" value="1"/>
</dbReference>